<reference evidence="2" key="1">
    <citation type="journal article" date="2019" name="Int. J. Syst. Evol. Microbiol.">
        <title>The Global Catalogue of Microorganisms (GCM) 10K type strain sequencing project: providing services to taxonomists for standard genome sequencing and annotation.</title>
        <authorList>
            <consortium name="The Broad Institute Genomics Platform"/>
            <consortium name="The Broad Institute Genome Sequencing Center for Infectious Disease"/>
            <person name="Wu L."/>
            <person name="Ma J."/>
        </authorList>
    </citation>
    <scope>NUCLEOTIDE SEQUENCE [LARGE SCALE GENOMIC DNA]</scope>
    <source>
        <strain evidence="2">CGMCC 1.15472</strain>
    </source>
</reference>
<proteinExistence type="predicted"/>
<name>A0ABQ1N8X3_9MICO</name>
<sequence>MKIDAVVRVFVGDDNRIDLSIRHMAQQAWERAIAEIEHKSEPIPVKEIAAAGLPRDGVGGRGSEDRECTHHISLSRLPRTVHILRHKGSGPIAPLTPL</sequence>
<gene>
    <name evidence="1" type="ORF">GCM10010974_36800</name>
</gene>
<accession>A0ABQ1N8X3</accession>
<comment type="caution">
    <text evidence="1">The sequence shown here is derived from an EMBL/GenBank/DDBJ whole genome shotgun (WGS) entry which is preliminary data.</text>
</comment>
<organism evidence="1 2">
    <name type="scientific">Brevibacterium sediminis</name>
    <dbReference type="NCBI Taxonomy" id="1857024"/>
    <lineage>
        <taxon>Bacteria</taxon>
        <taxon>Bacillati</taxon>
        <taxon>Actinomycetota</taxon>
        <taxon>Actinomycetes</taxon>
        <taxon>Micrococcales</taxon>
        <taxon>Brevibacteriaceae</taxon>
        <taxon>Brevibacterium</taxon>
    </lineage>
</organism>
<evidence type="ECO:0000313" key="1">
    <source>
        <dbReference type="EMBL" id="GGC51329.1"/>
    </source>
</evidence>
<protein>
    <submittedName>
        <fullName evidence="1">Uncharacterized protein</fullName>
    </submittedName>
</protein>
<dbReference type="EMBL" id="BMJG01000032">
    <property type="protein sequence ID" value="GGC51329.1"/>
    <property type="molecule type" value="Genomic_DNA"/>
</dbReference>
<dbReference type="Proteomes" id="UP000632322">
    <property type="component" value="Unassembled WGS sequence"/>
</dbReference>
<keyword evidence="2" id="KW-1185">Reference proteome</keyword>
<evidence type="ECO:0000313" key="2">
    <source>
        <dbReference type="Proteomes" id="UP000632322"/>
    </source>
</evidence>